<dbReference type="SUPFAM" id="SSF48230">
    <property type="entry name" value="Chondroitin AC/alginate lyase"/>
    <property type="match status" value="1"/>
</dbReference>
<evidence type="ECO:0000313" key="2">
    <source>
        <dbReference type="EMBL" id="PVI03407.1"/>
    </source>
</evidence>
<protein>
    <recommendedName>
        <fullName evidence="4">Heparinase II/III family protein</fullName>
    </recommendedName>
</protein>
<dbReference type="InterPro" id="IPR008929">
    <property type="entry name" value="Chondroitin_lyas"/>
</dbReference>
<accession>A0A2V1DYW7</accession>
<proteinExistence type="predicted"/>
<keyword evidence="1" id="KW-0472">Membrane</keyword>
<dbReference type="Proteomes" id="UP000244855">
    <property type="component" value="Unassembled WGS sequence"/>
</dbReference>
<evidence type="ECO:0008006" key="4">
    <source>
        <dbReference type="Google" id="ProtNLM"/>
    </source>
</evidence>
<keyword evidence="1" id="KW-1133">Transmembrane helix</keyword>
<dbReference type="EMBL" id="KZ805332">
    <property type="protein sequence ID" value="PVI03407.1"/>
    <property type="molecule type" value="Genomic_DNA"/>
</dbReference>
<gene>
    <name evidence="2" type="ORF">DM02DRAFT_640692</name>
</gene>
<keyword evidence="3" id="KW-1185">Reference proteome</keyword>
<evidence type="ECO:0000256" key="1">
    <source>
        <dbReference type="SAM" id="Phobius"/>
    </source>
</evidence>
<dbReference type="AlphaFoldDB" id="A0A2V1DYW7"/>
<sequence>MRSILSTRLRGRKTNWFYGLLTAIFLFIIPGYHLYGYYQEETLTLSSTTLWHSSKNPGLSLTGVTVPHLESDSQMSIVGHVRTSHPRLFATAEQWHGLPAHIMREPYLSLWNQSIFDKAQALYQKPPIIINSSLRSRGSGILDEARQVQLRLKHWAYAYRMTKQIRWKDRIWEEIRAGTENFTKTEDFLVAFSFAYDWLYEAWTPTERETIMWSIIKLGLEKGIEAFEQNDWFLSAKGNWNCVTNAGMIIGSLAIYHDDPTENSRNLLPRSVQNARSHCTLAVYDDGTWSETPDYWYFGTQSRAELSSALLTATELAQHHLDASDAWSKTGLFHIYSSGPVGKFDYGDCGPAKITATANSLLFDGRQLQIPTYTLYQRDRDDVADPLSMFWYDSTVDGSWSDKLPLDRAFPDPRGAWVSMRSSWTDPEALFVAMKAGQLLEHQAHGNLDAGDFVLEALGERWAVELCHENYDVPGYFSSEDTDSQRWQYYRCGSIGQNTLLYNHSNQLVKASPSTTFHPGNNYTSSFWIADLTSAYEGVSSVRRGLKLLDERKNLLIQDEIIGAASMSQWRMHTTATVVLSEDNKVAVLHLNNKSISVMLQSPATAFFAVTPSVKLKEELSFPNEVPSQWNQSTSVLTVDVQSGNQTIALVFQPHWEYTQKLKEIPSIVSLDDWDAQSR</sequence>
<feature type="transmembrane region" description="Helical" evidence="1">
    <location>
        <begin position="16"/>
        <end position="38"/>
    </location>
</feature>
<dbReference type="PANTHER" id="PTHR38045:SF1">
    <property type="entry name" value="HEPARINASE II_III-LIKE PROTEIN"/>
    <property type="match status" value="1"/>
</dbReference>
<dbReference type="PANTHER" id="PTHR38045">
    <property type="entry name" value="CHROMOSOME 1, WHOLE GENOME SHOTGUN SEQUENCE"/>
    <property type="match status" value="1"/>
</dbReference>
<keyword evidence="1" id="KW-0812">Transmembrane</keyword>
<name>A0A2V1DYW7_9PLEO</name>
<dbReference type="Gene3D" id="1.50.10.100">
    <property type="entry name" value="Chondroitin AC/alginate lyase"/>
    <property type="match status" value="1"/>
</dbReference>
<dbReference type="STRING" id="97972.A0A2V1DYW7"/>
<organism evidence="2 3">
    <name type="scientific">Periconia macrospinosa</name>
    <dbReference type="NCBI Taxonomy" id="97972"/>
    <lineage>
        <taxon>Eukaryota</taxon>
        <taxon>Fungi</taxon>
        <taxon>Dikarya</taxon>
        <taxon>Ascomycota</taxon>
        <taxon>Pezizomycotina</taxon>
        <taxon>Dothideomycetes</taxon>
        <taxon>Pleosporomycetidae</taxon>
        <taxon>Pleosporales</taxon>
        <taxon>Massarineae</taxon>
        <taxon>Periconiaceae</taxon>
        <taxon>Periconia</taxon>
    </lineage>
</organism>
<reference evidence="2 3" key="1">
    <citation type="journal article" date="2018" name="Sci. Rep.">
        <title>Comparative genomics provides insights into the lifestyle and reveals functional heterogeneity of dark septate endophytic fungi.</title>
        <authorList>
            <person name="Knapp D.G."/>
            <person name="Nemeth J.B."/>
            <person name="Barry K."/>
            <person name="Hainaut M."/>
            <person name="Henrissat B."/>
            <person name="Johnson J."/>
            <person name="Kuo A."/>
            <person name="Lim J.H.P."/>
            <person name="Lipzen A."/>
            <person name="Nolan M."/>
            <person name="Ohm R.A."/>
            <person name="Tamas L."/>
            <person name="Grigoriev I.V."/>
            <person name="Spatafora J.W."/>
            <person name="Nagy L.G."/>
            <person name="Kovacs G.M."/>
        </authorList>
    </citation>
    <scope>NUCLEOTIDE SEQUENCE [LARGE SCALE GENOMIC DNA]</scope>
    <source>
        <strain evidence="2 3">DSE2036</strain>
    </source>
</reference>
<dbReference type="Gene3D" id="2.70.98.70">
    <property type="match status" value="1"/>
</dbReference>
<evidence type="ECO:0000313" key="3">
    <source>
        <dbReference type="Proteomes" id="UP000244855"/>
    </source>
</evidence>
<dbReference type="OrthoDB" id="3476529at2759"/>